<dbReference type="InterPro" id="IPR013149">
    <property type="entry name" value="ADH-like_C"/>
</dbReference>
<dbReference type="SMART" id="SM00829">
    <property type="entry name" value="PKS_ER"/>
    <property type="match status" value="1"/>
</dbReference>
<evidence type="ECO:0000259" key="6">
    <source>
        <dbReference type="SMART" id="SM00829"/>
    </source>
</evidence>
<dbReference type="Proteomes" id="UP000666915">
    <property type="component" value="Unassembled WGS sequence"/>
</dbReference>
<evidence type="ECO:0000256" key="2">
    <source>
        <dbReference type="ARBA" id="ARBA00022723"/>
    </source>
</evidence>
<feature type="region of interest" description="Disordered" evidence="5">
    <location>
        <begin position="1"/>
        <end position="23"/>
    </location>
</feature>
<sequence>MKALRWHGPRDLRLEDVPEPGPPGPGEALIEVAYCGVCGTDVHEYASGPHMIRPGPHPLTGHRPPLALGHEMSGTVLALDAPVPGIAVGDRVAVDPCWRCGECRWCRRGEYHICPKGGSVGLASPGGFAERALVPAAGLVRLPDGVPDDLAALAEPLAVGLHAVRRGGVGPGDHVLVLGAGPIGMAAVLAAKTAGAAGIYVSEPVAARREAITDLVTEAYDPGAADVRREVYLRTGRVGPDVVLEATGIPELAVAAVNSARRGGRIVLAGIGDRPAQLNLTALTFYERTLAGSLGYAFDVGRIVDLMSGGALDPSRMITGRFPLSEGPGLFADLADGRGGHLKALLTTKAS</sequence>
<evidence type="ECO:0000256" key="3">
    <source>
        <dbReference type="ARBA" id="ARBA00022833"/>
    </source>
</evidence>
<dbReference type="Pfam" id="PF08240">
    <property type="entry name" value="ADH_N"/>
    <property type="match status" value="1"/>
</dbReference>
<name>A0ABS3RFE3_9ACTN</name>
<gene>
    <name evidence="7" type="ORF">J4557_46380</name>
</gene>
<comment type="caution">
    <text evidence="7">The sequence shown here is derived from an EMBL/GenBank/DDBJ whole genome shotgun (WGS) entry which is preliminary data.</text>
</comment>
<dbReference type="Gene3D" id="3.90.180.10">
    <property type="entry name" value="Medium-chain alcohol dehydrogenases, catalytic domain"/>
    <property type="match status" value="1"/>
</dbReference>
<dbReference type="PANTHER" id="PTHR43401:SF2">
    <property type="entry name" value="L-THREONINE 3-DEHYDROGENASE"/>
    <property type="match status" value="1"/>
</dbReference>
<dbReference type="Gene3D" id="3.40.50.720">
    <property type="entry name" value="NAD(P)-binding Rossmann-like Domain"/>
    <property type="match status" value="1"/>
</dbReference>
<feature type="domain" description="Enoyl reductase (ER)" evidence="6">
    <location>
        <begin position="8"/>
        <end position="346"/>
    </location>
</feature>
<accession>A0ABS3RFE3</accession>
<dbReference type="SUPFAM" id="SSF51735">
    <property type="entry name" value="NAD(P)-binding Rossmann-fold domains"/>
    <property type="match status" value="1"/>
</dbReference>
<evidence type="ECO:0000256" key="1">
    <source>
        <dbReference type="ARBA" id="ARBA00001947"/>
    </source>
</evidence>
<dbReference type="InterPro" id="IPR011032">
    <property type="entry name" value="GroES-like_sf"/>
</dbReference>
<organism evidence="7 8">
    <name type="scientific">Actinomadura nitritigenes</name>
    <dbReference type="NCBI Taxonomy" id="134602"/>
    <lineage>
        <taxon>Bacteria</taxon>
        <taxon>Bacillati</taxon>
        <taxon>Actinomycetota</taxon>
        <taxon>Actinomycetes</taxon>
        <taxon>Streptosporangiales</taxon>
        <taxon>Thermomonosporaceae</taxon>
        <taxon>Actinomadura</taxon>
    </lineage>
</organism>
<dbReference type="RefSeq" id="WP_208273881.1">
    <property type="nucleotide sequence ID" value="NZ_BAAAGM010000094.1"/>
</dbReference>
<dbReference type="PANTHER" id="PTHR43401">
    <property type="entry name" value="L-THREONINE 3-DEHYDROGENASE"/>
    <property type="match status" value="1"/>
</dbReference>
<keyword evidence="4" id="KW-0560">Oxidoreductase</keyword>
<dbReference type="InterPro" id="IPR020843">
    <property type="entry name" value="ER"/>
</dbReference>
<dbReference type="EMBL" id="JAGEOK010000056">
    <property type="protein sequence ID" value="MBO2444957.1"/>
    <property type="molecule type" value="Genomic_DNA"/>
</dbReference>
<dbReference type="InterPro" id="IPR050129">
    <property type="entry name" value="Zn_alcohol_dh"/>
</dbReference>
<keyword evidence="2" id="KW-0479">Metal-binding</keyword>
<keyword evidence="8" id="KW-1185">Reference proteome</keyword>
<dbReference type="SUPFAM" id="SSF50129">
    <property type="entry name" value="GroES-like"/>
    <property type="match status" value="1"/>
</dbReference>
<evidence type="ECO:0000256" key="5">
    <source>
        <dbReference type="SAM" id="MobiDB-lite"/>
    </source>
</evidence>
<dbReference type="Pfam" id="PF00107">
    <property type="entry name" value="ADH_zinc_N"/>
    <property type="match status" value="1"/>
</dbReference>
<evidence type="ECO:0000313" key="8">
    <source>
        <dbReference type="Proteomes" id="UP000666915"/>
    </source>
</evidence>
<evidence type="ECO:0000256" key="4">
    <source>
        <dbReference type="ARBA" id="ARBA00023002"/>
    </source>
</evidence>
<dbReference type="InterPro" id="IPR013154">
    <property type="entry name" value="ADH-like_N"/>
</dbReference>
<keyword evidence="3" id="KW-0862">Zinc</keyword>
<dbReference type="InterPro" id="IPR036291">
    <property type="entry name" value="NAD(P)-bd_dom_sf"/>
</dbReference>
<evidence type="ECO:0000313" key="7">
    <source>
        <dbReference type="EMBL" id="MBO2444957.1"/>
    </source>
</evidence>
<protein>
    <submittedName>
        <fullName evidence="7">Alcohol dehydrogenase catalytic domain-containing protein</fullName>
    </submittedName>
</protein>
<reference evidence="7 8" key="1">
    <citation type="submission" date="2021-03" db="EMBL/GenBank/DDBJ databases">
        <authorList>
            <person name="Kanchanasin P."/>
            <person name="Saeng-In P."/>
            <person name="Phongsopitanun W."/>
            <person name="Yuki M."/>
            <person name="Kudo T."/>
            <person name="Ohkuma M."/>
            <person name="Tanasupawat S."/>
        </authorList>
    </citation>
    <scope>NUCLEOTIDE SEQUENCE [LARGE SCALE GENOMIC DNA]</scope>
    <source>
        <strain evidence="7 8">L46</strain>
    </source>
</reference>
<proteinExistence type="predicted"/>
<comment type="cofactor">
    <cofactor evidence="1">
        <name>Zn(2+)</name>
        <dbReference type="ChEBI" id="CHEBI:29105"/>
    </cofactor>
</comment>